<evidence type="ECO:0000313" key="1">
    <source>
        <dbReference type="EMBL" id="KAJ3483327.1"/>
    </source>
</evidence>
<dbReference type="Proteomes" id="UP001148786">
    <property type="component" value="Unassembled WGS sequence"/>
</dbReference>
<name>A0A9W8MPF2_9AGAR</name>
<dbReference type="AlphaFoldDB" id="A0A9W8MPF2"/>
<accession>A0A9W8MPF2</accession>
<organism evidence="1 2">
    <name type="scientific">Agrocybe chaxingu</name>
    <dbReference type="NCBI Taxonomy" id="84603"/>
    <lineage>
        <taxon>Eukaryota</taxon>
        <taxon>Fungi</taxon>
        <taxon>Dikarya</taxon>
        <taxon>Basidiomycota</taxon>
        <taxon>Agaricomycotina</taxon>
        <taxon>Agaricomycetes</taxon>
        <taxon>Agaricomycetidae</taxon>
        <taxon>Agaricales</taxon>
        <taxon>Agaricineae</taxon>
        <taxon>Strophariaceae</taxon>
        <taxon>Agrocybe</taxon>
    </lineage>
</organism>
<comment type="caution">
    <text evidence="1">The sequence shown here is derived from an EMBL/GenBank/DDBJ whole genome shotgun (WGS) entry which is preliminary data.</text>
</comment>
<dbReference type="EMBL" id="JANKHO010003466">
    <property type="protein sequence ID" value="KAJ3483327.1"/>
    <property type="molecule type" value="Genomic_DNA"/>
</dbReference>
<reference evidence="1" key="1">
    <citation type="submission" date="2022-07" db="EMBL/GenBank/DDBJ databases">
        <title>Genome Sequence of Agrocybe chaxingu.</title>
        <authorList>
            <person name="Buettner E."/>
        </authorList>
    </citation>
    <scope>NUCLEOTIDE SEQUENCE</scope>
    <source>
        <strain evidence="1">MP-N11</strain>
    </source>
</reference>
<sequence>MQQTSIWPKLRTISMMPVAGEEMLCSLISARTVPTVEILLKTVIVPQRTPFRRLGSITEQVSIEECELSTSFSFSHFPSESAFAAHKCTDPFKADVRS</sequence>
<evidence type="ECO:0000313" key="2">
    <source>
        <dbReference type="Proteomes" id="UP001148786"/>
    </source>
</evidence>
<gene>
    <name evidence="1" type="ORF">NLJ89_g12071</name>
</gene>
<keyword evidence="2" id="KW-1185">Reference proteome</keyword>
<proteinExistence type="predicted"/>
<protein>
    <submittedName>
        <fullName evidence="1">Uncharacterized protein</fullName>
    </submittedName>
</protein>